<feature type="compositionally biased region" description="Basic residues" evidence="4">
    <location>
        <begin position="79"/>
        <end position="89"/>
    </location>
</feature>
<accession>A0A7R8WPQ8</accession>
<dbReference type="Gene3D" id="3.30.160.60">
    <property type="entry name" value="Classic Zinc Finger"/>
    <property type="match status" value="1"/>
</dbReference>
<evidence type="ECO:0000256" key="1">
    <source>
        <dbReference type="ARBA" id="ARBA00022723"/>
    </source>
</evidence>
<dbReference type="PROSITE" id="PS00028">
    <property type="entry name" value="ZINC_FINGER_C2H2_1"/>
    <property type="match status" value="3"/>
</dbReference>
<keyword evidence="2" id="KW-0863">Zinc-finger</keyword>
<feature type="compositionally biased region" description="Basic and acidic residues" evidence="4">
    <location>
        <begin position="541"/>
        <end position="552"/>
    </location>
</feature>
<dbReference type="SUPFAM" id="SSF57903">
    <property type="entry name" value="FYVE/PHD zinc finger"/>
    <property type="match status" value="3"/>
</dbReference>
<dbReference type="OrthoDB" id="308383at2759"/>
<feature type="compositionally biased region" description="Basic and acidic residues" evidence="4">
    <location>
        <begin position="505"/>
        <end position="534"/>
    </location>
</feature>
<dbReference type="InterPro" id="IPR002219">
    <property type="entry name" value="PKC_DAG/PE"/>
</dbReference>
<dbReference type="PROSITE" id="PS50157">
    <property type="entry name" value="ZINC_FINGER_C2H2_2"/>
    <property type="match status" value="2"/>
</dbReference>
<evidence type="ECO:0000256" key="3">
    <source>
        <dbReference type="ARBA" id="ARBA00022833"/>
    </source>
</evidence>
<dbReference type="SMART" id="SM00249">
    <property type="entry name" value="PHD"/>
    <property type="match status" value="3"/>
</dbReference>
<name>A0A7R8WPQ8_9CRUS</name>
<organism evidence="5">
    <name type="scientific">Cyprideis torosa</name>
    <dbReference type="NCBI Taxonomy" id="163714"/>
    <lineage>
        <taxon>Eukaryota</taxon>
        <taxon>Metazoa</taxon>
        <taxon>Ecdysozoa</taxon>
        <taxon>Arthropoda</taxon>
        <taxon>Crustacea</taxon>
        <taxon>Oligostraca</taxon>
        <taxon>Ostracoda</taxon>
        <taxon>Podocopa</taxon>
        <taxon>Podocopida</taxon>
        <taxon>Cytherocopina</taxon>
        <taxon>Cytheroidea</taxon>
        <taxon>Cytherideidae</taxon>
        <taxon>Cyprideis</taxon>
    </lineage>
</organism>
<dbReference type="CDD" id="cd15506">
    <property type="entry name" value="PHD1_KMT2A_like"/>
    <property type="match status" value="1"/>
</dbReference>
<feature type="compositionally biased region" description="Polar residues" evidence="4">
    <location>
        <begin position="1088"/>
        <end position="1102"/>
    </location>
</feature>
<feature type="compositionally biased region" description="Polar residues" evidence="4">
    <location>
        <begin position="1062"/>
        <end position="1080"/>
    </location>
</feature>
<feature type="compositionally biased region" description="Low complexity" evidence="4">
    <location>
        <begin position="987"/>
        <end position="1012"/>
    </location>
</feature>
<dbReference type="InterPro" id="IPR011011">
    <property type="entry name" value="Znf_FYVE_PHD"/>
</dbReference>
<feature type="compositionally biased region" description="Basic residues" evidence="4">
    <location>
        <begin position="777"/>
        <end position="786"/>
    </location>
</feature>
<feature type="compositionally biased region" description="Acidic residues" evidence="4">
    <location>
        <begin position="1246"/>
        <end position="1267"/>
    </location>
</feature>
<feature type="compositionally biased region" description="Polar residues" evidence="4">
    <location>
        <begin position="1039"/>
        <end position="1049"/>
    </location>
</feature>
<dbReference type="PROSITE" id="PS50081">
    <property type="entry name" value="ZF_DAG_PE_2"/>
    <property type="match status" value="1"/>
</dbReference>
<keyword evidence="3" id="KW-0862">Zinc</keyword>
<feature type="compositionally biased region" description="Basic and acidic residues" evidence="4">
    <location>
        <begin position="848"/>
        <end position="869"/>
    </location>
</feature>
<dbReference type="CDD" id="cd15489">
    <property type="entry name" value="PHD_SF"/>
    <property type="match status" value="1"/>
</dbReference>
<feature type="compositionally biased region" description="Basic and acidic residues" evidence="4">
    <location>
        <begin position="787"/>
        <end position="796"/>
    </location>
</feature>
<dbReference type="GO" id="GO:0008270">
    <property type="term" value="F:zinc ion binding"/>
    <property type="evidence" value="ECO:0007669"/>
    <property type="project" value="UniProtKB-KW"/>
</dbReference>
<sequence length="1550" mass="172231">MTQRLQDYVELHDETLTTVLLKNFASPQHSSPLSASPRDFDDRHRRQSSAASSSSMDRIEALDAMPDETTDAGLTAASKGKRKSAKKQRMEKIIPMGPALVRAVQSRKQLPLDFSRFSSLESEAPVPSRKRKGSVCESSEKRVRLDPEEESGGGPRIRNVVRFVGYGAKALGKKQGHFSTDIEKEVMEGGEKEVMEREERVKERVKGDDEQDLELSVAGTRLLRCPGRVLPGGDYLCDLCDDPMPNRISLVNHLLKVHTVEYQCLFRCELCSEVLSRSIEYTVHMVTRHGIKPKLGQRRWVSGHRGVQKTSPTLSGEAGWKCSECQVTLPTQQGAFSHLKRIHGFLKKKDAECHKEAVEGGEAKKEAVEGGEAKKEAVEGGEAKKEATPEKDKILDREKMKAKAANTPVCVILNRLSNVDIEDALRRGWKKEDGDLKKKKKKRRSLLKEMEGDEVREQGREEVEGEMEEGLKKKKRRRSLLQELEGGEGEMEGEGKEEVLEEESNEKNRSMSKDMEEGREEKEEGEKEEGKKGEETEDIDGGERQDMERNGEENMAAKAGCPMTPEPMDQGIKSGEAPMSPDLVDSDPGSPPLDQTPLPDFRSLLSMMVPKCKNTEVPGEDMVETAVDEDMVEVAVDEVVAESVEASMTTPVVLKKTFEAEDVETFHETDGRPFSDSEDEQEVLQEEINAVVFPEVKEPVPEPVKEATSVVIDEEDVANEVIAPGPSEPVPEPVGDSVDVGDEDTSEEDVMLDTWCKTKKRRRSEEDEEWVPEFKKFQTKSKKSKKKDADPPSKREEDEEWVPEFEKFQTKSKKSKKKDADSPSKREEDEEWVPEFEKFQTKSKNSKKKDADSPSKREPLKSESDDKVSEVGSRSFVPYYSDHIYFNHRSSPSKKFSFTPRSSPSKKFSFTPPKPTKRKNLVRELDSAVESVQPDVDLKVGKKNVRSQKNYQGIKSRKNGLIPVKQFTPKASVPPPLKRLYKIPSGVTVTTTTKKSNDSPQESNDSSRESSSLPNGLASRSFTIDPTLPFSKPSIFTPRGTSLVSSTAKSRFPTPNGIRKLQGSSSPKSSVQLIPATQTRPFPPTVRILQSKSSPQTRPRQSLPLQIQATPAPVQTHAIPASHVDATARTPTPGQTNATASLPVHATPVHVQAHSTASPVHAPSDLLAHATASPVEARATISPVHATPFSTAQATPSPPVSLGVAEQTFPSKSKQPHPLPLPNAFPKDPPDGVQSLVRPKPKVVDDPDDEDDMSEDEEESSNSDNEPDLLIRLGYFTSTDLVLRRQGFSVITPESQSVGQLCFSCGSAGQSCFIYCISCAQPFHLFCLSTPPSPQEERNGWACPRCRSCFICGRLGPGGNCERCRKSYHLACNRWILELCHEYLMGPRIRVAGKRQRKRCLSCINRCDFCGRGLVPRHAQLISEPFCTSRCARLHRSGNFCCRCKAGYTDQGTDQTAMLECSRCHEWIHPSCEGLTEAEMLECSRCHEWIHPSCEGLTEAEFAFLSTPAFDIGDFVCRVCSRQGGQPLWLAAIVDKEKEAVEGILVRGTL</sequence>
<dbReference type="Gene3D" id="3.30.40.10">
    <property type="entry name" value="Zinc/RING finger domain, C3HC4 (zinc finger)"/>
    <property type="match status" value="3"/>
</dbReference>
<dbReference type="InterPro" id="IPR013083">
    <property type="entry name" value="Znf_RING/FYVE/PHD"/>
</dbReference>
<feature type="region of interest" description="Disordered" evidence="4">
    <location>
        <begin position="965"/>
        <end position="1102"/>
    </location>
</feature>
<evidence type="ECO:0000256" key="2">
    <source>
        <dbReference type="ARBA" id="ARBA00022771"/>
    </source>
</evidence>
<dbReference type="PROSITE" id="PS50016">
    <property type="entry name" value="ZF_PHD_2"/>
    <property type="match status" value="2"/>
</dbReference>
<feature type="compositionally biased region" description="Low complexity" evidence="4">
    <location>
        <begin position="891"/>
        <end position="911"/>
    </location>
</feature>
<protein>
    <submittedName>
        <fullName evidence="5">Uncharacterized protein</fullName>
    </submittedName>
</protein>
<dbReference type="EMBL" id="OB665044">
    <property type="protein sequence ID" value="CAD7232720.1"/>
    <property type="molecule type" value="Genomic_DNA"/>
</dbReference>
<feature type="compositionally biased region" description="Basic and acidic residues" evidence="4">
    <location>
        <begin position="446"/>
        <end position="462"/>
    </location>
</feature>
<dbReference type="InterPro" id="IPR019787">
    <property type="entry name" value="Znf_PHD-finger"/>
</dbReference>
<keyword evidence="1" id="KW-0479">Metal-binding</keyword>
<reference evidence="5" key="1">
    <citation type="submission" date="2020-11" db="EMBL/GenBank/DDBJ databases">
        <authorList>
            <person name="Tran Van P."/>
        </authorList>
    </citation>
    <scope>NUCLEOTIDE SEQUENCE</scope>
</reference>
<evidence type="ECO:0000256" key="4">
    <source>
        <dbReference type="SAM" id="MobiDB-lite"/>
    </source>
</evidence>
<feature type="compositionally biased region" description="Acidic residues" evidence="4">
    <location>
        <begin position="739"/>
        <end position="751"/>
    </location>
</feature>
<feature type="region of interest" description="Disordered" evidence="4">
    <location>
        <begin position="1188"/>
        <end position="1268"/>
    </location>
</feature>
<dbReference type="InterPro" id="IPR001965">
    <property type="entry name" value="Znf_PHD"/>
</dbReference>
<feature type="region of interest" description="Disordered" evidence="4">
    <location>
        <begin position="359"/>
        <end position="395"/>
    </location>
</feature>
<dbReference type="SMART" id="SM00355">
    <property type="entry name" value="ZnF_C2H2"/>
    <property type="match status" value="3"/>
</dbReference>
<feature type="region of interest" description="Disordered" evidence="4">
    <location>
        <begin position="433"/>
        <end position="600"/>
    </location>
</feature>
<dbReference type="InterPro" id="IPR013087">
    <property type="entry name" value="Znf_C2H2_type"/>
</dbReference>
<proteinExistence type="predicted"/>
<feature type="region of interest" description="Disordered" evidence="4">
    <location>
        <begin position="891"/>
        <end position="918"/>
    </location>
</feature>
<feature type="region of interest" description="Disordered" evidence="4">
    <location>
        <begin position="26"/>
        <end position="90"/>
    </location>
</feature>
<feature type="region of interest" description="Disordered" evidence="4">
    <location>
        <begin position="120"/>
        <end position="153"/>
    </location>
</feature>
<evidence type="ECO:0000313" key="5">
    <source>
        <dbReference type="EMBL" id="CAD7232720.1"/>
    </source>
</evidence>
<feature type="compositionally biased region" description="Basic and acidic residues" evidence="4">
    <location>
        <begin position="818"/>
        <end position="827"/>
    </location>
</feature>
<feature type="region of interest" description="Disordered" evidence="4">
    <location>
        <begin position="699"/>
        <end position="871"/>
    </location>
</feature>
<gene>
    <name evidence="5" type="ORF">CTOB1V02_LOCUS10551</name>
</gene>